<dbReference type="GO" id="GO:0006233">
    <property type="term" value="P:dTDP biosynthetic process"/>
    <property type="evidence" value="ECO:0007669"/>
    <property type="project" value="InterPro"/>
</dbReference>
<dbReference type="SUPFAM" id="SSF52540">
    <property type="entry name" value="P-loop containing nucleoside triphosphate hydrolases"/>
    <property type="match status" value="1"/>
</dbReference>
<dbReference type="HAMAP" id="MF_00165">
    <property type="entry name" value="Thymidylate_kinase"/>
    <property type="match status" value="1"/>
</dbReference>
<gene>
    <name evidence="8" type="primary">tmk</name>
    <name evidence="10" type="ORF">A2870_00015</name>
</gene>
<dbReference type="Pfam" id="PF02223">
    <property type="entry name" value="Thymidylate_kin"/>
    <property type="match status" value="1"/>
</dbReference>
<name>A0A1F5G5Z9_9BACT</name>
<dbReference type="GO" id="GO:0005524">
    <property type="term" value="F:ATP binding"/>
    <property type="evidence" value="ECO:0007669"/>
    <property type="project" value="UniProtKB-UniRule"/>
</dbReference>
<evidence type="ECO:0000256" key="2">
    <source>
        <dbReference type="ARBA" id="ARBA00022679"/>
    </source>
</evidence>
<dbReference type="GO" id="GO:0006227">
    <property type="term" value="P:dUDP biosynthetic process"/>
    <property type="evidence" value="ECO:0007669"/>
    <property type="project" value="TreeGrafter"/>
</dbReference>
<reference evidence="10 11" key="1">
    <citation type="journal article" date="2016" name="Nat. Commun.">
        <title>Thousands of microbial genomes shed light on interconnected biogeochemical processes in an aquifer system.</title>
        <authorList>
            <person name="Anantharaman K."/>
            <person name="Brown C.T."/>
            <person name="Hug L.A."/>
            <person name="Sharon I."/>
            <person name="Castelle C.J."/>
            <person name="Probst A.J."/>
            <person name="Thomas B.C."/>
            <person name="Singh A."/>
            <person name="Wilkins M.J."/>
            <person name="Karaoz U."/>
            <person name="Brodie E.L."/>
            <person name="Williams K.H."/>
            <person name="Hubbard S.S."/>
            <person name="Banfield J.F."/>
        </authorList>
    </citation>
    <scope>NUCLEOTIDE SEQUENCE [LARGE SCALE GENOMIC DNA]</scope>
</reference>
<dbReference type="EMBL" id="MFAZ01000016">
    <property type="protein sequence ID" value="OGD87303.1"/>
    <property type="molecule type" value="Genomic_DNA"/>
</dbReference>
<accession>A0A1F5G5Z9</accession>
<evidence type="ECO:0000256" key="7">
    <source>
        <dbReference type="ARBA" id="ARBA00048743"/>
    </source>
</evidence>
<keyword evidence="3 8" id="KW-0545">Nucleotide biosynthesis</keyword>
<comment type="caution">
    <text evidence="10">The sequence shown here is derived from an EMBL/GenBank/DDBJ whole genome shotgun (WGS) entry which is preliminary data.</text>
</comment>
<dbReference type="InterPro" id="IPR018094">
    <property type="entry name" value="Thymidylate_kinase"/>
</dbReference>
<keyword evidence="2 8" id="KW-0808">Transferase</keyword>
<dbReference type="GO" id="GO:0005829">
    <property type="term" value="C:cytosol"/>
    <property type="evidence" value="ECO:0007669"/>
    <property type="project" value="TreeGrafter"/>
</dbReference>
<dbReference type="AlphaFoldDB" id="A0A1F5G5Z9"/>
<dbReference type="GO" id="GO:0006235">
    <property type="term" value="P:dTTP biosynthetic process"/>
    <property type="evidence" value="ECO:0007669"/>
    <property type="project" value="UniProtKB-UniRule"/>
</dbReference>
<proteinExistence type="inferred from homology"/>
<dbReference type="PANTHER" id="PTHR10344">
    <property type="entry name" value="THYMIDYLATE KINASE"/>
    <property type="match status" value="1"/>
</dbReference>
<sequence>MTNSGKLIRRKAPLIVFEGADGSGKTTQSELLNQYFSKNKIPFSYISFPRYEDSIWAQMVKRYLMGEFGGVDEVDSYFGSMLYAGDRLSARDEIRGWLAEGKIVIANRYTPSNMAHMGAKLKSQSEKSKYIKWLEELEYGENKIPREDLVLFLHVPVEVSKKLMGGRSVDIHEKNIRYLEKVVVQYVRLAKERENWETIECIRDGKIIEESEIGEMVLEVLRKRKII</sequence>
<feature type="binding site" evidence="8">
    <location>
        <begin position="19"/>
        <end position="26"/>
    </location>
    <ligand>
        <name>ATP</name>
        <dbReference type="ChEBI" id="CHEBI:30616"/>
    </ligand>
</feature>
<comment type="similarity">
    <text evidence="1 8">Belongs to the thymidylate kinase family.</text>
</comment>
<dbReference type="InterPro" id="IPR039430">
    <property type="entry name" value="Thymidylate_kin-like_dom"/>
</dbReference>
<dbReference type="PANTHER" id="PTHR10344:SF4">
    <property type="entry name" value="UMP-CMP KINASE 2, MITOCHONDRIAL"/>
    <property type="match status" value="1"/>
</dbReference>
<evidence type="ECO:0000259" key="9">
    <source>
        <dbReference type="Pfam" id="PF02223"/>
    </source>
</evidence>
<evidence type="ECO:0000313" key="11">
    <source>
        <dbReference type="Proteomes" id="UP000179102"/>
    </source>
</evidence>
<evidence type="ECO:0000256" key="8">
    <source>
        <dbReference type="HAMAP-Rule" id="MF_00165"/>
    </source>
</evidence>
<organism evidence="10 11">
    <name type="scientific">Candidatus Curtissbacteria bacterium RIFCSPHIGHO2_01_FULL_41_11</name>
    <dbReference type="NCBI Taxonomy" id="1797711"/>
    <lineage>
        <taxon>Bacteria</taxon>
        <taxon>Candidatus Curtissiibacteriota</taxon>
    </lineage>
</organism>
<feature type="domain" description="Thymidylate kinase-like" evidence="9">
    <location>
        <begin position="17"/>
        <end position="200"/>
    </location>
</feature>
<keyword evidence="5 8" id="KW-0418">Kinase</keyword>
<evidence type="ECO:0000313" key="10">
    <source>
        <dbReference type="EMBL" id="OGD87303.1"/>
    </source>
</evidence>
<dbReference type="InterPro" id="IPR027417">
    <property type="entry name" value="P-loop_NTPase"/>
</dbReference>
<evidence type="ECO:0000256" key="1">
    <source>
        <dbReference type="ARBA" id="ARBA00009776"/>
    </source>
</evidence>
<dbReference type="Gene3D" id="3.40.50.300">
    <property type="entry name" value="P-loop containing nucleotide triphosphate hydrolases"/>
    <property type="match status" value="1"/>
</dbReference>
<protein>
    <recommendedName>
        <fullName evidence="8">Thymidylate kinase</fullName>
        <ecNumber evidence="8">2.7.4.9</ecNumber>
    </recommendedName>
    <alternativeName>
        <fullName evidence="8">dTMP kinase</fullName>
    </alternativeName>
</protein>
<comment type="function">
    <text evidence="8">Phosphorylation of dTMP to form dTDP in both de novo and salvage pathways of dTTP synthesis.</text>
</comment>
<evidence type="ECO:0000256" key="5">
    <source>
        <dbReference type="ARBA" id="ARBA00022777"/>
    </source>
</evidence>
<dbReference type="EC" id="2.7.4.9" evidence="8"/>
<evidence type="ECO:0000256" key="6">
    <source>
        <dbReference type="ARBA" id="ARBA00022840"/>
    </source>
</evidence>
<evidence type="ECO:0000256" key="3">
    <source>
        <dbReference type="ARBA" id="ARBA00022727"/>
    </source>
</evidence>
<keyword evidence="4 8" id="KW-0547">Nucleotide-binding</keyword>
<dbReference type="STRING" id="1797711.A2870_00015"/>
<dbReference type="GO" id="GO:0004798">
    <property type="term" value="F:dTMP kinase activity"/>
    <property type="evidence" value="ECO:0007669"/>
    <property type="project" value="UniProtKB-UniRule"/>
</dbReference>
<keyword evidence="6 8" id="KW-0067">ATP-binding</keyword>
<dbReference type="Proteomes" id="UP000179102">
    <property type="component" value="Unassembled WGS sequence"/>
</dbReference>
<comment type="catalytic activity">
    <reaction evidence="7 8">
        <text>dTMP + ATP = dTDP + ADP</text>
        <dbReference type="Rhea" id="RHEA:13517"/>
        <dbReference type="ChEBI" id="CHEBI:30616"/>
        <dbReference type="ChEBI" id="CHEBI:58369"/>
        <dbReference type="ChEBI" id="CHEBI:63528"/>
        <dbReference type="ChEBI" id="CHEBI:456216"/>
        <dbReference type="EC" id="2.7.4.9"/>
    </reaction>
</comment>
<evidence type="ECO:0000256" key="4">
    <source>
        <dbReference type="ARBA" id="ARBA00022741"/>
    </source>
</evidence>